<dbReference type="Pfam" id="PF00651">
    <property type="entry name" value="BTB"/>
    <property type="match status" value="1"/>
</dbReference>
<comment type="caution">
    <text evidence="3">The sequence shown here is derived from an EMBL/GenBank/DDBJ whole genome shotgun (WGS) entry which is preliminary data.</text>
</comment>
<protein>
    <recommendedName>
        <fullName evidence="2">BTB domain-containing protein</fullName>
    </recommendedName>
</protein>
<dbReference type="Proteomes" id="UP000654075">
    <property type="component" value="Unassembled WGS sequence"/>
</dbReference>
<accession>A0A813EAJ1</accession>
<name>A0A813EAJ1_POLGL</name>
<dbReference type="PANTHER" id="PTHR24413">
    <property type="entry name" value="SPECKLE-TYPE POZ PROTEIN"/>
    <property type="match status" value="1"/>
</dbReference>
<reference evidence="3" key="1">
    <citation type="submission" date="2021-02" db="EMBL/GenBank/DDBJ databases">
        <authorList>
            <person name="Dougan E. K."/>
            <person name="Rhodes N."/>
            <person name="Thang M."/>
            <person name="Chan C."/>
        </authorList>
    </citation>
    <scope>NUCLEOTIDE SEQUENCE</scope>
</reference>
<feature type="compositionally biased region" description="Polar residues" evidence="1">
    <location>
        <begin position="16"/>
        <end position="35"/>
    </location>
</feature>
<evidence type="ECO:0000313" key="4">
    <source>
        <dbReference type="Proteomes" id="UP000654075"/>
    </source>
</evidence>
<evidence type="ECO:0000259" key="2">
    <source>
        <dbReference type="PROSITE" id="PS50097"/>
    </source>
</evidence>
<gene>
    <name evidence="3" type="ORF">PGLA1383_LOCUS15710</name>
</gene>
<proteinExistence type="predicted"/>
<dbReference type="Gene3D" id="3.30.710.10">
    <property type="entry name" value="Potassium Channel Kv1.1, Chain A"/>
    <property type="match status" value="1"/>
</dbReference>
<sequence length="177" mass="19565">MEATLLRLRSDHQQQQDHPSASCQNQTHHTPQGAQGSLADDFCRLWRSGEMSDVVLKVGRDELQAHRLVLAVRSPVFKQMLAAPMSEKATGIVEIGDMSIEVARLLCEFMYTDTIKGQEGAQDASVISELLRAAAKYECAGLVQLCSDRARPLIAVENSTEWITIATQLKPQTTLLM</sequence>
<dbReference type="PROSITE" id="PS50097">
    <property type="entry name" value="BTB"/>
    <property type="match status" value="1"/>
</dbReference>
<dbReference type="InterPro" id="IPR000210">
    <property type="entry name" value="BTB/POZ_dom"/>
</dbReference>
<feature type="domain" description="BTB" evidence="2">
    <location>
        <begin position="52"/>
        <end position="119"/>
    </location>
</feature>
<evidence type="ECO:0000256" key="1">
    <source>
        <dbReference type="SAM" id="MobiDB-lite"/>
    </source>
</evidence>
<feature type="region of interest" description="Disordered" evidence="1">
    <location>
        <begin position="1"/>
        <end position="35"/>
    </location>
</feature>
<dbReference type="EMBL" id="CAJNNV010009331">
    <property type="protein sequence ID" value="CAE8597261.1"/>
    <property type="molecule type" value="Genomic_DNA"/>
</dbReference>
<dbReference type="SUPFAM" id="SSF54695">
    <property type="entry name" value="POZ domain"/>
    <property type="match status" value="1"/>
</dbReference>
<dbReference type="InterPro" id="IPR011333">
    <property type="entry name" value="SKP1/BTB/POZ_sf"/>
</dbReference>
<dbReference type="SMART" id="SM00225">
    <property type="entry name" value="BTB"/>
    <property type="match status" value="1"/>
</dbReference>
<dbReference type="AlphaFoldDB" id="A0A813EAJ1"/>
<organism evidence="3 4">
    <name type="scientific">Polarella glacialis</name>
    <name type="common">Dinoflagellate</name>
    <dbReference type="NCBI Taxonomy" id="89957"/>
    <lineage>
        <taxon>Eukaryota</taxon>
        <taxon>Sar</taxon>
        <taxon>Alveolata</taxon>
        <taxon>Dinophyceae</taxon>
        <taxon>Suessiales</taxon>
        <taxon>Suessiaceae</taxon>
        <taxon>Polarella</taxon>
    </lineage>
</organism>
<keyword evidence="4" id="KW-1185">Reference proteome</keyword>
<evidence type="ECO:0000313" key="3">
    <source>
        <dbReference type="EMBL" id="CAE8597261.1"/>
    </source>
</evidence>
<dbReference type="OrthoDB" id="432114at2759"/>